<accession>A0ABP7UC16</accession>
<dbReference type="EMBL" id="BAABCS010000002">
    <property type="protein sequence ID" value="GAA4039966.1"/>
    <property type="molecule type" value="Genomic_DNA"/>
</dbReference>
<gene>
    <name evidence="3" type="ORF">GCM10022388_00630</name>
</gene>
<keyword evidence="4" id="KW-1185">Reference proteome</keyword>
<keyword evidence="1" id="KW-0808">Transferase</keyword>
<dbReference type="SUPFAM" id="SSF53335">
    <property type="entry name" value="S-adenosyl-L-methionine-dependent methyltransferases"/>
    <property type="match status" value="1"/>
</dbReference>
<reference evidence="4" key="1">
    <citation type="journal article" date="2019" name="Int. J. Syst. Evol. Microbiol.">
        <title>The Global Catalogue of Microorganisms (GCM) 10K type strain sequencing project: providing services to taxonomists for standard genome sequencing and annotation.</title>
        <authorList>
            <consortium name="The Broad Institute Genomics Platform"/>
            <consortium name="The Broad Institute Genome Sequencing Center for Infectious Disease"/>
            <person name="Wu L."/>
            <person name="Ma J."/>
        </authorList>
    </citation>
    <scope>NUCLEOTIDE SEQUENCE [LARGE SCALE GENOMIC DNA]</scope>
    <source>
        <strain evidence="4">JCM 17068</strain>
    </source>
</reference>
<evidence type="ECO:0000259" key="2">
    <source>
        <dbReference type="Pfam" id="PF13649"/>
    </source>
</evidence>
<dbReference type="Proteomes" id="UP001500426">
    <property type="component" value="Unassembled WGS sequence"/>
</dbReference>
<dbReference type="InterPro" id="IPR041698">
    <property type="entry name" value="Methyltransf_25"/>
</dbReference>
<dbReference type="PANTHER" id="PTHR43861">
    <property type="entry name" value="TRANS-ACONITATE 2-METHYLTRANSFERASE-RELATED"/>
    <property type="match status" value="1"/>
</dbReference>
<dbReference type="PANTHER" id="PTHR43861:SF3">
    <property type="entry name" value="PUTATIVE (AFU_ORTHOLOGUE AFUA_2G14390)-RELATED"/>
    <property type="match status" value="1"/>
</dbReference>
<dbReference type="Pfam" id="PF13649">
    <property type="entry name" value="Methyltransf_25"/>
    <property type="match status" value="1"/>
</dbReference>
<dbReference type="RefSeq" id="WP_345088959.1">
    <property type="nucleotide sequence ID" value="NZ_BAABCS010000002.1"/>
</dbReference>
<protein>
    <recommendedName>
        <fullName evidence="2">Methyltransferase domain-containing protein</fullName>
    </recommendedName>
</protein>
<comment type="caution">
    <text evidence="3">The sequence shown here is derived from an EMBL/GenBank/DDBJ whole genome shotgun (WGS) entry which is preliminary data.</text>
</comment>
<evidence type="ECO:0000313" key="3">
    <source>
        <dbReference type="EMBL" id="GAA4039966.1"/>
    </source>
</evidence>
<organism evidence="3 4">
    <name type="scientific">Flavobacterium chungnamense</name>
    <dbReference type="NCBI Taxonomy" id="706182"/>
    <lineage>
        <taxon>Bacteria</taxon>
        <taxon>Pseudomonadati</taxon>
        <taxon>Bacteroidota</taxon>
        <taxon>Flavobacteriia</taxon>
        <taxon>Flavobacteriales</taxon>
        <taxon>Flavobacteriaceae</taxon>
        <taxon>Flavobacterium</taxon>
    </lineage>
</organism>
<dbReference type="CDD" id="cd02440">
    <property type="entry name" value="AdoMet_MTases"/>
    <property type="match status" value="1"/>
</dbReference>
<name>A0ABP7UC16_9FLAO</name>
<evidence type="ECO:0000256" key="1">
    <source>
        <dbReference type="ARBA" id="ARBA00022679"/>
    </source>
</evidence>
<proteinExistence type="predicted"/>
<dbReference type="InterPro" id="IPR029063">
    <property type="entry name" value="SAM-dependent_MTases_sf"/>
</dbReference>
<feature type="domain" description="Methyltransferase" evidence="2">
    <location>
        <begin position="51"/>
        <end position="146"/>
    </location>
</feature>
<evidence type="ECO:0000313" key="4">
    <source>
        <dbReference type="Proteomes" id="UP001500426"/>
    </source>
</evidence>
<sequence>MKIENKDFWEKENIIATQEVLKKASDFEEFMFEKAKERYSSVGSIQSIKIFGCGTGREIESIAEFYNPTKIVASDISENMIAKCNENLKLWNIDSITETIVGDAKAYNKVDNVFDLVTILNSMLTYVPVRQDRLIIFKNALQILKPYATIIGTVHNQVGATAKTYYFKFRGLFSFVLGEKVGNRNTGFNGYKVPGYYYSKKGLINDLMTAGFKDVEVYSLEEYYALYGKKYNRKTGYNNLIFIATKP</sequence>
<dbReference type="Gene3D" id="3.40.50.150">
    <property type="entry name" value="Vaccinia Virus protein VP39"/>
    <property type="match status" value="1"/>
</dbReference>